<reference evidence="3" key="1">
    <citation type="submission" date="2025-08" db="UniProtKB">
        <authorList>
            <consortium name="Ensembl"/>
        </authorList>
    </citation>
    <scope>IDENTIFICATION</scope>
</reference>
<dbReference type="GO" id="GO:0006210">
    <property type="term" value="P:thymine catabolic process"/>
    <property type="evidence" value="ECO:0007669"/>
    <property type="project" value="TreeGrafter"/>
</dbReference>
<reference evidence="3" key="2">
    <citation type="submission" date="2025-09" db="UniProtKB">
        <authorList>
            <consortium name="Ensembl"/>
        </authorList>
    </citation>
    <scope>IDENTIFICATION</scope>
</reference>
<dbReference type="GeneTree" id="ENSGT00500000044896"/>
<gene>
    <name evidence="3" type="primary">DPYD</name>
</gene>
<sequence length="93" mass="10280">MACALSRDPADIENILTLNPCMQAHATLHSTAAKKQSKKHWKRNSDKNCSNTEKLENNFDDIKHTTLSERGALREAVSIQEVVTAGLSSSEEN</sequence>
<dbReference type="Ensembl" id="ENSCPRT00005024847.1">
    <property type="protein sequence ID" value="ENSCPRP00005021262.1"/>
    <property type="gene ID" value="ENSCPRG00005014785.1"/>
</dbReference>
<dbReference type="GO" id="GO:0005829">
    <property type="term" value="C:cytosol"/>
    <property type="evidence" value="ECO:0007669"/>
    <property type="project" value="TreeGrafter"/>
</dbReference>
<dbReference type="PANTHER" id="PTHR43073">
    <property type="entry name" value="DIHYDROPYRIMIDINE DEHYDROGENASE [NADP(+)]"/>
    <property type="match status" value="1"/>
</dbReference>
<dbReference type="PANTHER" id="PTHR43073:SF2">
    <property type="entry name" value="DIHYDROPYRIMIDINE DEHYDROGENASE [NADP(+)]"/>
    <property type="match status" value="1"/>
</dbReference>
<evidence type="ECO:0000313" key="3">
    <source>
        <dbReference type="Ensembl" id="ENSCPRP00005021262.1"/>
    </source>
</evidence>
<accession>A0A7M4F8S1</accession>
<organism evidence="3 4">
    <name type="scientific">Crocodylus porosus</name>
    <name type="common">Saltwater crocodile</name>
    <name type="synonym">Estuarine crocodile</name>
    <dbReference type="NCBI Taxonomy" id="8502"/>
    <lineage>
        <taxon>Eukaryota</taxon>
        <taxon>Metazoa</taxon>
        <taxon>Chordata</taxon>
        <taxon>Craniata</taxon>
        <taxon>Vertebrata</taxon>
        <taxon>Euteleostomi</taxon>
        <taxon>Archelosauria</taxon>
        <taxon>Archosauria</taxon>
        <taxon>Crocodylia</taxon>
        <taxon>Longirostres</taxon>
        <taxon>Crocodylidae</taxon>
        <taxon>Crocodylus</taxon>
    </lineage>
</organism>
<evidence type="ECO:0000256" key="1">
    <source>
        <dbReference type="ARBA" id="ARBA00023002"/>
    </source>
</evidence>
<dbReference type="InterPro" id="IPR009051">
    <property type="entry name" value="Helical_ferredxn"/>
</dbReference>
<proteinExistence type="predicted"/>
<dbReference type="GO" id="GO:0006212">
    <property type="term" value="P:uracil catabolic process"/>
    <property type="evidence" value="ECO:0007669"/>
    <property type="project" value="TreeGrafter"/>
</dbReference>
<dbReference type="Proteomes" id="UP000594220">
    <property type="component" value="Unplaced"/>
</dbReference>
<keyword evidence="1" id="KW-0560">Oxidoreductase</keyword>
<evidence type="ECO:0000313" key="4">
    <source>
        <dbReference type="Proteomes" id="UP000594220"/>
    </source>
</evidence>
<dbReference type="GO" id="GO:0002058">
    <property type="term" value="F:uracil binding"/>
    <property type="evidence" value="ECO:0007669"/>
    <property type="project" value="TreeGrafter"/>
</dbReference>
<dbReference type="GO" id="GO:0017113">
    <property type="term" value="F:dihydropyrimidine dehydrogenase (NADP+) activity"/>
    <property type="evidence" value="ECO:0007669"/>
    <property type="project" value="TreeGrafter"/>
</dbReference>
<protein>
    <submittedName>
        <fullName evidence="3">Dihydropyrimidine dehydrogenase</fullName>
    </submittedName>
</protein>
<dbReference type="Gene3D" id="1.10.1060.10">
    <property type="entry name" value="Alpha-helical ferredoxin"/>
    <property type="match status" value="1"/>
</dbReference>
<feature type="region of interest" description="Disordered" evidence="2">
    <location>
        <begin position="29"/>
        <end position="49"/>
    </location>
</feature>
<name>A0A7M4F8S1_CROPO</name>
<dbReference type="SUPFAM" id="SSF46548">
    <property type="entry name" value="alpha-helical ferredoxin"/>
    <property type="match status" value="1"/>
</dbReference>
<dbReference type="GO" id="GO:0050661">
    <property type="term" value="F:NADP binding"/>
    <property type="evidence" value="ECO:0007669"/>
    <property type="project" value="TreeGrafter"/>
</dbReference>
<dbReference type="AlphaFoldDB" id="A0A7M4F8S1"/>
<evidence type="ECO:0000256" key="2">
    <source>
        <dbReference type="SAM" id="MobiDB-lite"/>
    </source>
</evidence>
<keyword evidence="4" id="KW-1185">Reference proteome</keyword>
<dbReference type="GO" id="GO:0051536">
    <property type="term" value="F:iron-sulfur cluster binding"/>
    <property type="evidence" value="ECO:0007669"/>
    <property type="project" value="InterPro"/>
</dbReference>